<feature type="signal peptide" evidence="1">
    <location>
        <begin position="1"/>
        <end position="27"/>
    </location>
</feature>
<dbReference type="AlphaFoldDB" id="A0A5M3XWE0"/>
<dbReference type="Proteomes" id="UP000377595">
    <property type="component" value="Unassembled WGS sequence"/>
</dbReference>
<name>A0A5M3XWE0_9ACTN</name>
<dbReference type="EMBL" id="BLAF01000043">
    <property type="protein sequence ID" value="GES23663.1"/>
    <property type="molecule type" value="Genomic_DNA"/>
</dbReference>
<keyword evidence="3" id="KW-1185">Reference proteome</keyword>
<dbReference type="OrthoDB" id="3540839at2"/>
<sequence>MRLTTRLISVLAIVVCTAACMPRPGKAEPSPEILTQDMAESTLEKVATGVAKNGVADFCSRHVRSTETCAILLKDALKWCLLPGDKPQIKRAAHIPPKDQSEGGWLLELHGRTKDGQQYVSEFFVVRPENEPPQAAFGIYWTGLGFEGSPFGPNNTKIPQNACPGAGRS</sequence>
<accession>A0A5M3XWE0</accession>
<comment type="caution">
    <text evidence="2">The sequence shown here is derived from an EMBL/GenBank/DDBJ whole genome shotgun (WGS) entry which is preliminary data.</text>
</comment>
<evidence type="ECO:0000256" key="1">
    <source>
        <dbReference type="SAM" id="SignalP"/>
    </source>
</evidence>
<keyword evidence="1" id="KW-0732">Signal</keyword>
<evidence type="ECO:0000313" key="2">
    <source>
        <dbReference type="EMBL" id="GES23663.1"/>
    </source>
</evidence>
<dbReference type="RefSeq" id="WP_155348541.1">
    <property type="nucleotide sequence ID" value="NZ_BAAAHM010000027.1"/>
</dbReference>
<gene>
    <name evidence="2" type="ORF">Aple_065620</name>
</gene>
<evidence type="ECO:0008006" key="4">
    <source>
        <dbReference type="Google" id="ProtNLM"/>
    </source>
</evidence>
<evidence type="ECO:0000313" key="3">
    <source>
        <dbReference type="Proteomes" id="UP000377595"/>
    </source>
</evidence>
<feature type="chain" id="PRO_5024354401" description="Lipoprotein" evidence="1">
    <location>
        <begin position="28"/>
        <end position="169"/>
    </location>
</feature>
<reference evidence="2 3" key="1">
    <citation type="submission" date="2019-10" db="EMBL/GenBank/DDBJ databases">
        <title>Whole genome shotgun sequence of Acrocarpospora pleiomorpha NBRC 16267.</title>
        <authorList>
            <person name="Ichikawa N."/>
            <person name="Kimura A."/>
            <person name="Kitahashi Y."/>
            <person name="Komaki H."/>
            <person name="Oguchi A."/>
        </authorList>
    </citation>
    <scope>NUCLEOTIDE SEQUENCE [LARGE SCALE GENOMIC DNA]</scope>
    <source>
        <strain evidence="2 3">NBRC 16267</strain>
    </source>
</reference>
<organism evidence="2 3">
    <name type="scientific">Acrocarpospora pleiomorpha</name>
    <dbReference type="NCBI Taxonomy" id="90975"/>
    <lineage>
        <taxon>Bacteria</taxon>
        <taxon>Bacillati</taxon>
        <taxon>Actinomycetota</taxon>
        <taxon>Actinomycetes</taxon>
        <taxon>Streptosporangiales</taxon>
        <taxon>Streptosporangiaceae</taxon>
        <taxon>Acrocarpospora</taxon>
    </lineage>
</organism>
<proteinExistence type="predicted"/>
<protein>
    <recommendedName>
        <fullName evidence="4">Lipoprotein</fullName>
    </recommendedName>
</protein>